<keyword evidence="4" id="KW-1185">Reference proteome</keyword>
<dbReference type="InterPro" id="IPR035897">
    <property type="entry name" value="Toll_tir_struct_dom_sf"/>
</dbReference>
<evidence type="ECO:0000259" key="2">
    <source>
        <dbReference type="Pfam" id="PF13676"/>
    </source>
</evidence>
<feature type="region of interest" description="Disordered" evidence="1">
    <location>
        <begin position="426"/>
        <end position="462"/>
    </location>
</feature>
<dbReference type="Gene3D" id="3.40.50.10140">
    <property type="entry name" value="Toll/interleukin-1 receptor homology (TIR) domain"/>
    <property type="match status" value="1"/>
</dbReference>
<evidence type="ECO:0000256" key="1">
    <source>
        <dbReference type="SAM" id="MobiDB-lite"/>
    </source>
</evidence>
<dbReference type="Proteomes" id="UP001059971">
    <property type="component" value="Chromosome 1"/>
</dbReference>
<feature type="compositionally biased region" description="Acidic residues" evidence="1">
    <location>
        <begin position="435"/>
        <end position="462"/>
    </location>
</feature>
<accession>A0ABM7G0L2</accession>
<feature type="domain" description="TIR" evidence="2">
    <location>
        <begin position="10"/>
        <end position="133"/>
    </location>
</feature>
<dbReference type="RefSeq" id="WP_261936089.1">
    <property type="nucleotide sequence ID" value="NZ_AP018817.1"/>
</dbReference>
<proteinExistence type="predicted"/>
<name>A0ABM7G0L2_9SPHN</name>
<evidence type="ECO:0000313" key="4">
    <source>
        <dbReference type="Proteomes" id="UP001059971"/>
    </source>
</evidence>
<evidence type="ECO:0000313" key="3">
    <source>
        <dbReference type="EMBL" id="BBF68774.1"/>
    </source>
</evidence>
<dbReference type="Pfam" id="PF13676">
    <property type="entry name" value="TIR_2"/>
    <property type="match status" value="1"/>
</dbReference>
<reference evidence="3" key="1">
    <citation type="submission" date="2018-07" db="EMBL/GenBank/DDBJ databases">
        <title>Complete genome sequence of Sphingomonas bisphenolicum strain AO1, a bisphenol A degradative bacterium isolated from Japanese farm field.</title>
        <authorList>
            <person name="Murakami M."/>
            <person name="Koh M."/>
            <person name="Koba S."/>
            <person name="Matsumura Y."/>
        </authorList>
    </citation>
    <scope>NUCLEOTIDE SEQUENCE</scope>
    <source>
        <strain evidence="3">AO1</strain>
    </source>
</reference>
<protein>
    <recommendedName>
        <fullName evidence="2">TIR domain-containing protein</fullName>
    </recommendedName>
</protein>
<sequence>MDQEEPREAIFISHASPEQNMFTLWLGAKLAAMGYEVWADVLRLKGGDDWQRKLEHALRHRAAKVLLVADPVSVDKQGVRNEIQIASDIARRIGDEEFIIPLKLAPFEAPFLIAHAQYIDFEKSWAAGLAELLDVLGLTYRIPRTEPVNGSVWRDVHLINARRIQSQPEALISNWLLMDAVPKRIRQFRFPDGVPQAAIDKSLKGAPWPLVPFREGFLTFAPAHDLQDHFGPSLPLRAAGSLSLGAFLDKGWEENAIEPWVSRNIFADLVRQGLEAAFRSRQLEPYQLSGTQLAWWARADVAPSNQVAFQMGQWSGSRQIQGYSSKRGLHWHFGISVAARTAPVRHVRVLSRLIFSTDGQNAMDDVKKMHRQRRSFAKGWRNARWRDMLLAFLHWMAEGKAVLEVPMSSSESIALKIPPMQWTAPVSIPLAGDDQMSDEDDPTIDEDDDDGFDEIEDASDAA</sequence>
<dbReference type="InterPro" id="IPR000157">
    <property type="entry name" value="TIR_dom"/>
</dbReference>
<dbReference type="SUPFAM" id="SSF52200">
    <property type="entry name" value="Toll/Interleukin receptor TIR domain"/>
    <property type="match status" value="1"/>
</dbReference>
<gene>
    <name evidence="3" type="ORF">SBA_ch1_09740</name>
</gene>
<dbReference type="EMBL" id="AP018817">
    <property type="protein sequence ID" value="BBF68774.1"/>
    <property type="molecule type" value="Genomic_DNA"/>
</dbReference>
<organism evidence="3 4">
    <name type="scientific">Sphingomonas bisphenolicum</name>
    <dbReference type="NCBI Taxonomy" id="296544"/>
    <lineage>
        <taxon>Bacteria</taxon>
        <taxon>Pseudomonadati</taxon>
        <taxon>Pseudomonadota</taxon>
        <taxon>Alphaproteobacteria</taxon>
        <taxon>Sphingomonadales</taxon>
        <taxon>Sphingomonadaceae</taxon>
        <taxon>Sphingomonas</taxon>
    </lineage>
</organism>